<proteinExistence type="predicted"/>
<gene>
    <name evidence="5" type="ORF">LTR77_006869</name>
</gene>
<feature type="compositionally biased region" description="Basic and acidic residues" evidence="4">
    <location>
        <begin position="1"/>
        <end position="13"/>
    </location>
</feature>
<dbReference type="GO" id="GO:0046872">
    <property type="term" value="F:metal ion binding"/>
    <property type="evidence" value="ECO:0007669"/>
    <property type="project" value="UniProtKB-KW"/>
</dbReference>
<organism evidence="5 6">
    <name type="scientific">Saxophila tyrrhenica</name>
    <dbReference type="NCBI Taxonomy" id="1690608"/>
    <lineage>
        <taxon>Eukaryota</taxon>
        <taxon>Fungi</taxon>
        <taxon>Dikarya</taxon>
        <taxon>Ascomycota</taxon>
        <taxon>Pezizomycotina</taxon>
        <taxon>Dothideomycetes</taxon>
        <taxon>Dothideomycetidae</taxon>
        <taxon>Mycosphaerellales</taxon>
        <taxon>Extremaceae</taxon>
        <taxon>Saxophila</taxon>
    </lineage>
</organism>
<evidence type="ECO:0000256" key="4">
    <source>
        <dbReference type="SAM" id="MobiDB-lite"/>
    </source>
</evidence>
<keyword evidence="6" id="KW-1185">Reference proteome</keyword>
<reference evidence="5 6" key="1">
    <citation type="submission" date="2023-08" db="EMBL/GenBank/DDBJ databases">
        <title>Black Yeasts Isolated from many extreme environments.</title>
        <authorList>
            <person name="Coleine C."/>
            <person name="Stajich J.E."/>
            <person name="Selbmann L."/>
        </authorList>
    </citation>
    <scope>NUCLEOTIDE SEQUENCE [LARGE SCALE GENOMIC DNA]</scope>
    <source>
        <strain evidence="5 6">CCFEE 5935</strain>
    </source>
</reference>
<dbReference type="GeneID" id="89928208"/>
<feature type="region of interest" description="Disordered" evidence="4">
    <location>
        <begin position="1"/>
        <end position="27"/>
    </location>
</feature>
<comment type="caution">
    <text evidence="5">The sequence shown here is derived from an EMBL/GenBank/DDBJ whole genome shotgun (WGS) entry which is preliminary data.</text>
</comment>
<dbReference type="PANTHER" id="PTHR31001">
    <property type="entry name" value="UNCHARACTERIZED TRANSCRIPTIONAL REGULATORY PROTEIN"/>
    <property type="match status" value="1"/>
</dbReference>
<comment type="subcellular location">
    <subcellularLocation>
        <location evidence="1">Nucleus</location>
    </subcellularLocation>
</comment>
<dbReference type="PANTHER" id="PTHR31001:SF50">
    <property type="entry name" value="ZN(II)2CYS6 TRANSCRIPTION FACTOR (EUROFUNG)"/>
    <property type="match status" value="1"/>
</dbReference>
<name>A0AAV9P9F5_9PEZI</name>
<dbReference type="InterPro" id="IPR050613">
    <property type="entry name" value="Sec_Metabolite_Reg"/>
</dbReference>
<evidence type="ECO:0000256" key="3">
    <source>
        <dbReference type="ARBA" id="ARBA00023242"/>
    </source>
</evidence>
<feature type="compositionally biased region" description="Polar residues" evidence="4">
    <location>
        <begin position="14"/>
        <end position="27"/>
    </location>
</feature>
<dbReference type="Proteomes" id="UP001337655">
    <property type="component" value="Unassembled WGS sequence"/>
</dbReference>
<dbReference type="AlphaFoldDB" id="A0AAV9P9F5"/>
<dbReference type="EMBL" id="JAVRRT010000010">
    <property type="protein sequence ID" value="KAK5168300.1"/>
    <property type="molecule type" value="Genomic_DNA"/>
</dbReference>
<evidence type="ECO:0000313" key="5">
    <source>
        <dbReference type="EMBL" id="KAK5168300.1"/>
    </source>
</evidence>
<feature type="region of interest" description="Disordered" evidence="4">
    <location>
        <begin position="50"/>
        <end position="71"/>
    </location>
</feature>
<sequence>MDQLGNRDRDEASRSSTNLSTRSPASQSFVAPDFWQTLVEAVEDVRQVIDSEDESEGSGEAQTSPEDQAATLPVGSEALLFGYTLAMSTPSHDAHWSHEQLTSIYHDRFDALFKVLHWPTAIAQMTQADPKPWSCSFVEQQALRSAVHFGAVCTLQAHEVSEKSAITEQYRSVAETSLISAGLLTTRSLVVLQAFVIYLSAIDRGFKPLLRSKDFQVLPLNVNDADIPCEDDPGSSIASSSDRDDFTEMTFPQVSCRAGLSLRRVAEHQFAESAAGCSPNAWWERQVAIVNEHEAYVMTLSHRFDALNQPTPLQAFTIAVARESLLAMRLQLHRPLYRHPHDLRPPSGGFDVLQAAVEVLESAAFKVRPEFAKWSWFAWVKWYALAIVLAELCTRTWDERSAQAWIIAQTSYDAYAQVVADAESGHLWKPIARLMRKATEIARSQNLPMPLAGQNEVQHTDHDPNLMTQMPPLSSSMENDGGKPFQALDFDFGMAGGDEYDPLAWMHWDMFVDDMQQNNVQGLGLP</sequence>
<protein>
    <recommendedName>
        <fullName evidence="7">Transcription factor domain-containing protein</fullName>
    </recommendedName>
</protein>
<evidence type="ECO:0008006" key="7">
    <source>
        <dbReference type="Google" id="ProtNLM"/>
    </source>
</evidence>
<evidence type="ECO:0000256" key="1">
    <source>
        <dbReference type="ARBA" id="ARBA00004123"/>
    </source>
</evidence>
<keyword evidence="2" id="KW-0479">Metal-binding</keyword>
<accession>A0AAV9P9F5</accession>
<dbReference type="CDD" id="cd12148">
    <property type="entry name" value="fungal_TF_MHR"/>
    <property type="match status" value="1"/>
</dbReference>
<evidence type="ECO:0000313" key="6">
    <source>
        <dbReference type="Proteomes" id="UP001337655"/>
    </source>
</evidence>
<dbReference type="GO" id="GO:0005634">
    <property type="term" value="C:nucleus"/>
    <property type="evidence" value="ECO:0007669"/>
    <property type="project" value="UniProtKB-SubCell"/>
</dbReference>
<keyword evidence="3" id="KW-0539">Nucleus</keyword>
<evidence type="ECO:0000256" key="2">
    <source>
        <dbReference type="ARBA" id="ARBA00022723"/>
    </source>
</evidence>
<dbReference type="RefSeq" id="XP_064657910.1">
    <property type="nucleotide sequence ID" value="XM_064804109.1"/>
</dbReference>